<dbReference type="HOGENOM" id="CLU_051804_1_0_9"/>
<dbReference type="PANTHER" id="PTHR43042">
    <property type="entry name" value="SAM-DEPENDENT METHYLTRANSFERASE"/>
    <property type="match status" value="1"/>
</dbReference>
<dbReference type="Pfam" id="PF10672">
    <property type="entry name" value="Methyltrans_SAM"/>
    <property type="match status" value="1"/>
</dbReference>
<comment type="caution">
    <text evidence="5">The sequence shown here is derived from an EMBL/GenBank/DDBJ whole genome shotgun (WGS) entry which is preliminary data.</text>
</comment>
<proteinExistence type="predicted"/>
<feature type="domain" description="S-adenosylmethionine-dependent methyltransferase" evidence="4">
    <location>
        <begin position="87"/>
        <end position="212"/>
    </location>
</feature>
<evidence type="ECO:0000256" key="1">
    <source>
        <dbReference type="ARBA" id="ARBA00022603"/>
    </source>
</evidence>
<organism evidence="5 6">
    <name type="scientific">Shuttleworthella satelles DSM 14600</name>
    <dbReference type="NCBI Taxonomy" id="626523"/>
    <lineage>
        <taxon>Bacteria</taxon>
        <taxon>Bacillati</taxon>
        <taxon>Bacillota</taxon>
        <taxon>Clostridia</taxon>
        <taxon>Lachnospirales</taxon>
        <taxon>Lachnospiraceae</taxon>
        <taxon>Shuttleworthella</taxon>
    </lineage>
</organism>
<keyword evidence="6" id="KW-1185">Reference proteome</keyword>
<evidence type="ECO:0000259" key="4">
    <source>
        <dbReference type="Pfam" id="PF10672"/>
    </source>
</evidence>
<dbReference type="InterPro" id="IPR013780">
    <property type="entry name" value="Glyco_hydro_b"/>
</dbReference>
<evidence type="ECO:0000256" key="3">
    <source>
        <dbReference type="ARBA" id="ARBA00022691"/>
    </source>
</evidence>
<keyword evidence="2" id="KW-0808">Transferase</keyword>
<keyword evidence="1" id="KW-0489">Methyltransferase</keyword>
<evidence type="ECO:0000256" key="2">
    <source>
        <dbReference type="ARBA" id="ARBA00022679"/>
    </source>
</evidence>
<dbReference type="EMBL" id="ACIP02000003">
    <property type="protein sequence ID" value="EEP27976.1"/>
    <property type="molecule type" value="Genomic_DNA"/>
</dbReference>
<protein>
    <recommendedName>
        <fullName evidence="4">S-adenosylmethionine-dependent methyltransferase domain-containing protein</fullName>
    </recommendedName>
</protein>
<dbReference type="InterPro" id="IPR029063">
    <property type="entry name" value="SAM-dependent_MTases_sf"/>
</dbReference>
<dbReference type="AlphaFoldDB" id="C4GC34"/>
<dbReference type="Gene3D" id="3.40.50.150">
    <property type="entry name" value="Vaccinia Virus protein VP39"/>
    <property type="match status" value="1"/>
</dbReference>
<evidence type="ECO:0000313" key="6">
    <source>
        <dbReference type="Proteomes" id="UP000003494"/>
    </source>
</evidence>
<dbReference type="GO" id="GO:0008168">
    <property type="term" value="F:methyltransferase activity"/>
    <property type="evidence" value="ECO:0007669"/>
    <property type="project" value="UniProtKB-KW"/>
</dbReference>
<dbReference type="SUPFAM" id="SSF53335">
    <property type="entry name" value="S-adenosyl-L-methionine-dependent methyltransferases"/>
    <property type="match status" value="1"/>
</dbReference>
<dbReference type="STRING" id="626523.GCWU000342_01521"/>
<dbReference type="Proteomes" id="UP000003494">
    <property type="component" value="Unassembled WGS sequence"/>
</dbReference>
<dbReference type="GO" id="GO:0032259">
    <property type="term" value="P:methylation"/>
    <property type="evidence" value="ECO:0007669"/>
    <property type="project" value="UniProtKB-KW"/>
</dbReference>
<evidence type="ECO:0000313" key="5">
    <source>
        <dbReference type="EMBL" id="EEP27976.1"/>
    </source>
</evidence>
<accession>C4GC34</accession>
<gene>
    <name evidence="5" type="ORF">GCWU000342_01521</name>
</gene>
<dbReference type="PANTHER" id="PTHR43042:SF2">
    <property type="entry name" value="SAM-DEPENDENT METHYLTRANSFERASE"/>
    <property type="match status" value="1"/>
</dbReference>
<name>C4GC34_9FIRM</name>
<sequence>MPMWLADRWKDYEVYDCSGGEKLERWGSYTLLRPDPQVIWDTARRDPHWNRLNAHYHRSRRGGGEWEFFDLPQEWQISYELPTAGQLTFRVKPFSFKHTGLFPEQAANWDWFSELIRKRKAASPQSQIKVLNLFAYTGGATLAAARAGAAVTHVDASKGMVTWARENAAASGLADAPIRWLVDDCGKFVEREIRRGRRYDAIIMDPPSYGRGPKGEIWKIEEQVYPLICLAARILKDDPLFFLINSYTTGLQPAVLSYMLSSALSSFDGRVEAQEIGLPVSSNGLILPCGASGRFTASSCGAGARLSGQK</sequence>
<reference evidence="5" key="1">
    <citation type="submission" date="2009-04" db="EMBL/GenBank/DDBJ databases">
        <authorList>
            <person name="Weinstock G."/>
            <person name="Sodergren E."/>
            <person name="Clifton S."/>
            <person name="Fulton L."/>
            <person name="Fulton B."/>
            <person name="Courtney L."/>
            <person name="Fronick C."/>
            <person name="Harrison M."/>
            <person name="Strong C."/>
            <person name="Farmer C."/>
            <person name="Delahaunty K."/>
            <person name="Markovic C."/>
            <person name="Hall O."/>
            <person name="Minx P."/>
            <person name="Tomlinson C."/>
            <person name="Mitreva M."/>
            <person name="Nelson J."/>
            <person name="Hou S."/>
            <person name="Wollam A."/>
            <person name="Pepin K.H."/>
            <person name="Johnson M."/>
            <person name="Bhonagiri V."/>
            <person name="Nash W.E."/>
            <person name="Warren W."/>
            <person name="Chinwalla A."/>
            <person name="Mardis E.R."/>
            <person name="Wilson R.K."/>
        </authorList>
    </citation>
    <scope>NUCLEOTIDE SEQUENCE [LARGE SCALE GENOMIC DNA]</scope>
    <source>
        <strain evidence="5">DSM 14600</strain>
    </source>
</reference>
<dbReference type="InterPro" id="IPR019614">
    <property type="entry name" value="SAM-dep_methyl-trfase"/>
</dbReference>
<keyword evidence="3" id="KW-0949">S-adenosyl-L-methionine</keyword>
<dbReference type="Gene3D" id="2.60.40.1180">
    <property type="entry name" value="Golgi alpha-mannosidase II"/>
    <property type="match status" value="1"/>
</dbReference>
<dbReference type="eggNOG" id="COG1092">
    <property type="taxonomic scope" value="Bacteria"/>
</dbReference>